<feature type="region of interest" description="Disordered" evidence="5">
    <location>
        <begin position="23"/>
        <end position="84"/>
    </location>
</feature>
<keyword evidence="1" id="KW-0479">Metal-binding</keyword>
<dbReference type="EMBL" id="JBJQOH010000008">
    <property type="protein sequence ID" value="KAL3675251.1"/>
    <property type="molecule type" value="Genomic_DNA"/>
</dbReference>
<evidence type="ECO:0000259" key="6">
    <source>
        <dbReference type="PROSITE" id="PS50089"/>
    </source>
</evidence>
<evidence type="ECO:0000256" key="3">
    <source>
        <dbReference type="ARBA" id="ARBA00022833"/>
    </source>
</evidence>
<feature type="compositionally biased region" description="Basic residues" evidence="5">
    <location>
        <begin position="53"/>
        <end position="66"/>
    </location>
</feature>
<keyword evidence="2 4" id="KW-0863">Zinc-finger</keyword>
<feature type="domain" description="RING-type" evidence="6">
    <location>
        <begin position="325"/>
        <end position="366"/>
    </location>
</feature>
<dbReference type="InterPro" id="IPR013083">
    <property type="entry name" value="Znf_RING/FYVE/PHD"/>
</dbReference>
<dbReference type="AlphaFoldDB" id="A0ABD3GBK8"/>
<evidence type="ECO:0000256" key="5">
    <source>
        <dbReference type="SAM" id="MobiDB-lite"/>
    </source>
</evidence>
<evidence type="ECO:0000313" key="7">
    <source>
        <dbReference type="EMBL" id="KAL3675251.1"/>
    </source>
</evidence>
<evidence type="ECO:0000256" key="2">
    <source>
        <dbReference type="ARBA" id="ARBA00022771"/>
    </source>
</evidence>
<proteinExistence type="predicted"/>
<evidence type="ECO:0000313" key="8">
    <source>
        <dbReference type="Proteomes" id="UP001633002"/>
    </source>
</evidence>
<dbReference type="GO" id="GO:0008270">
    <property type="term" value="F:zinc ion binding"/>
    <property type="evidence" value="ECO:0007669"/>
    <property type="project" value="UniProtKB-KW"/>
</dbReference>
<dbReference type="PROSITE" id="PS50089">
    <property type="entry name" value="ZF_RING_2"/>
    <property type="match status" value="1"/>
</dbReference>
<dbReference type="PANTHER" id="PTHR45931">
    <property type="entry name" value="SI:CH211-59O9.10"/>
    <property type="match status" value="1"/>
</dbReference>
<organism evidence="7 8">
    <name type="scientific">Riccia sorocarpa</name>
    <dbReference type="NCBI Taxonomy" id="122646"/>
    <lineage>
        <taxon>Eukaryota</taxon>
        <taxon>Viridiplantae</taxon>
        <taxon>Streptophyta</taxon>
        <taxon>Embryophyta</taxon>
        <taxon>Marchantiophyta</taxon>
        <taxon>Marchantiopsida</taxon>
        <taxon>Marchantiidae</taxon>
        <taxon>Marchantiales</taxon>
        <taxon>Ricciaceae</taxon>
        <taxon>Riccia</taxon>
    </lineage>
</organism>
<evidence type="ECO:0000256" key="1">
    <source>
        <dbReference type="ARBA" id="ARBA00022723"/>
    </source>
</evidence>
<feature type="compositionally biased region" description="Low complexity" evidence="5">
    <location>
        <begin position="133"/>
        <end position="149"/>
    </location>
</feature>
<dbReference type="InterPro" id="IPR051834">
    <property type="entry name" value="RING_finger_E3_ligase"/>
</dbReference>
<dbReference type="SUPFAM" id="SSF57850">
    <property type="entry name" value="RING/U-box"/>
    <property type="match status" value="1"/>
</dbReference>
<sequence length="407" mass="45098">MLPGVEVARRRRVRAAQINDLDAYDGVRGGGGGGGLSRADTHRSRLSVTVSSSHHHHHHHHHHGGNSRHGSSSSSRPGTPRPGSLVRRMQDVLQELHEHRLHSPFVQIGNSSDRVHVIESTTSSHSHSHHSRNSTTSGGSSSNSSSGSGNLFGHHRSGAEFRDGHFASRWRRQASGALSDLRGAALEARNRLDERLRSTARASTNRYPEAVRSNNLAANPRSRDWSIYSSEEDDSIWSDDEGWETSLQEWLAAWSPSVQESWPHWPHWPYMEGAPSPSSGRWNARSGRSFKPKPSQGLSEAAIKALPVEVVGQNGHTGKLEQEDCPVCLEGVLPGQKVILLPCHHRFHPECLTPWLSNHGQCPYCRSEIITDSPTPESRNATTLQDDDDDLSWVEVIERGMDRLNYS</sequence>
<feature type="compositionally biased region" description="Low complexity" evidence="5">
    <location>
        <begin position="68"/>
        <end position="84"/>
    </location>
</feature>
<dbReference type="Pfam" id="PF13639">
    <property type="entry name" value="zf-RING_2"/>
    <property type="match status" value="1"/>
</dbReference>
<accession>A0ABD3GBK8</accession>
<dbReference type="SMART" id="SM00184">
    <property type="entry name" value="RING"/>
    <property type="match status" value="1"/>
</dbReference>
<dbReference type="InterPro" id="IPR001841">
    <property type="entry name" value="Znf_RING"/>
</dbReference>
<feature type="compositionally biased region" description="Gly residues" evidence="5">
    <location>
        <begin position="27"/>
        <end position="36"/>
    </location>
</feature>
<gene>
    <name evidence="7" type="ORF">R1sor_025199</name>
</gene>
<dbReference type="Gene3D" id="3.30.40.10">
    <property type="entry name" value="Zinc/RING finger domain, C3HC4 (zinc finger)"/>
    <property type="match status" value="1"/>
</dbReference>
<reference evidence="7 8" key="1">
    <citation type="submission" date="2024-09" db="EMBL/GenBank/DDBJ databases">
        <title>Chromosome-scale assembly of Riccia sorocarpa.</title>
        <authorList>
            <person name="Paukszto L."/>
        </authorList>
    </citation>
    <scope>NUCLEOTIDE SEQUENCE [LARGE SCALE GENOMIC DNA]</scope>
    <source>
        <strain evidence="7">LP-2024</strain>
        <tissue evidence="7">Aerial parts of the thallus</tissue>
    </source>
</reference>
<keyword evidence="3" id="KW-0862">Zinc</keyword>
<feature type="region of interest" description="Disordered" evidence="5">
    <location>
        <begin position="119"/>
        <end position="157"/>
    </location>
</feature>
<protein>
    <recommendedName>
        <fullName evidence="6">RING-type domain-containing protein</fullName>
    </recommendedName>
</protein>
<dbReference type="PANTHER" id="PTHR45931:SF3">
    <property type="entry name" value="RING ZINC FINGER-CONTAINING PROTEIN"/>
    <property type="match status" value="1"/>
</dbReference>
<keyword evidence="8" id="KW-1185">Reference proteome</keyword>
<dbReference type="CDD" id="cd16454">
    <property type="entry name" value="RING-H2_PA-TM-RING"/>
    <property type="match status" value="1"/>
</dbReference>
<dbReference type="Proteomes" id="UP001633002">
    <property type="component" value="Unassembled WGS sequence"/>
</dbReference>
<name>A0ABD3GBK8_9MARC</name>
<evidence type="ECO:0000256" key="4">
    <source>
        <dbReference type="PROSITE-ProRule" id="PRU00175"/>
    </source>
</evidence>
<comment type="caution">
    <text evidence="7">The sequence shown here is derived from an EMBL/GenBank/DDBJ whole genome shotgun (WGS) entry which is preliminary data.</text>
</comment>